<dbReference type="GeneID" id="81622189"/>
<name>A0A9W9XEG9_9EURO</name>
<reference evidence="2" key="1">
    <citation type="submission" date="2022-12" db="EMBL/GenBank/DDBJ databases">
        <authorList>
            <person name="Petersen C."/>
        </authorList>
    </citation>
    <scope>NUCLEOTIDE SEQUENCE</scope>
    <source>
        <strain evidence="2">IBT 30728</strain>
    </source>
</reference>
<sequence length="99" mass="10950">MLFFLSSSEPECDQSKDEKIWHAPADPATGQRDQRDHCGYTNSGAKQPLARSNPIAQSASSEKAQSVQQIDEQERSKAECEGGNNITKIPRLAMEQTQD</sequence>
<evidence type="ECO:0000256" key="1">
    <source>
        <dbReference type="SAM" id="MobiDB-lite"/>
    </source>
</evidence>
<reference evidence="2" key="2">
    <citation type="journal article" date="2023" name="IMA Fungus">
        <title>Comparative genomic study of the Penicillium genus elucidates a diverse pangenome and 15 lateral gene transfer events.</title>
        <authorList>
            <person name="Petersen C."/>
            <person name="Sorensen T."/>
            <person name="Nielsen M.R."/>
            <person name="Sondergaard T.E."/>
            <person name="Sorensen J.L."/>
            <person name="Fitzpatrick D.A."/>
            <person name="Frisvad J.C."/>
            <person name="Nielsen K.L."/>
        </authorList>
    </citation>
    <scope>NUCLEOTIDE SEQUENCE</scope>
    <source>
        <strain evidence="2">IBT 30728</strain>
    </source>
</reference>
<organism evidence="2 3">
    <name type="scientific">Penicillium diatomitis</name>
    <dbReference type="NCBI Taxonomy" id="2819901"/>
    <lineage>
        <taxon>Eukaryota</taxon>
        <taxon>Fungi</taxon>
        <taxon>Dikarya</taxon>
        <taxon>Ascomycota</taxon>
        <taxon>Pezizomycotina</taxon>
        <taxon>Eurotiomycetes</taxon>
        <taxon>Eurotiomycetidae</taxon>
        <taxon>Eurotiales</taxon>
        <taxon>Aspergillaceae</taxon>
        <taxon>Penicillium</taxon>
    </lineage>
</organism>
<dbReference type="EMBL" id="JAPWDQ010000003">
    <property type="protein sequence ID" value="KAJ5490770.1"/>
    <property type="molecule type" value="Genomic_DNA"/>
</dbReference>
<dbReference type="RefSeq" id="XP_056791899.1">
    <property type="nucleotide sequence ID" value="XM_056931940.1"/>
</dbReference>
<dbReference type="Proteomes" id="UP001148312">
    <property type="component" value="Unassembled WGS sequence"/>
</dbReference>
<keyword evidence="3" id="KW-1185">Reference proteome</keyword>
<dbReference type="AlphaFoldDB" id="A0A9W9XEG9"/>
<gene>
    <name evidence="2" type="ORF">N7539_002337</name>
</gene>
<proteinExistence type="predicted"/>
<evidence type="ECO:0000313" key="2">
    <source>
        <dbReference type="EMBL" id="KAJ5490770.1"/>
    </source>
</evidence>
<protein>
    <submittedName>
        <fullName evidence="2">Uncharacterized protein</fullName>
    </submittedName>
</protein>
<evidence type="ECO:0000313" key="3">
    <source>
        <dbReference type="Proteomes" id="UP001148312"/>
    </source>
</evidence>
<feature type="region of interest" description="Disordered" evidence="1">
    <location>
        <begin position="1"/>
        <end position="99"/>
    </location>
</feature>
<feature type="compositionally biased region" description="Polar residues" evidence="1">
    <location>
        <begin position="54"/>
        <end position="70"/>
    </location>
</feature>
<comment type="caution">
    <text evidence="2">The sequence shown here is derived from an EMBL/GenBank/DDBJ whole genome shotgun (WGS) entry which is preliminary data.</text>
</comment>
<accession>A0A9W9XEG9</accession>